<protein>
    <submittedName>
        <fullName evidence="1">Uncharacterized protein</fullName>
    </submittedName>
</protein>
<keyword evidence="2" id="KW-1185">Reference proteome</keyword>
<evidence type="ECO:0000313" key="1">
    <source>
        <dbReference type="EMBL" id="MBP2705455.1"/>
    </source>
</evidence>
<gene>
    <name evidence="1" type="ORF">JOL79_16715</name>
</gene>
<reference evidence="1" key="1">
    <citation type="submission" date="2021-02" db="EMBL/GenBank/DDBJ databases">
        <title>Draft genome sequence of Microbispora sp. RL4-1S isolated from rice leaves in Thailand.</title>
        <authorList>
            <person name="Muangham S."/>
            <person name="Duangmal K."/>
        </authorList>
    </citation>
    <scope>NUCLEOTIDE SEQUENCE</scope>
    <source>
        <strain evidence="1">RL4-1S</strain>
    </source>
</reference>
<name>A0A940WH48_9ACTN</name>
<evidence type="ECO:0000313" key="2">
    <source>
        <dbReference type="Proteomes" id="UP000674234"/>
    </source>
</evidence>
<dbReference type="EMBL" id="JAFCNB010000008">
    <property type="protein sequence ID" value="MBP2705455.1"/>
    <property type="molecule type" value="Genomic_DNA"/>
</dbReference>
<organism evidence="1 2">
    <name type="scientific">Microbispora oryzae</name>
    <dbReference type="NCBI Taxonomy" id="2806554"/>
    <lineage>
        <taxon>Bacteria</taxon>
        <taxon>Bacillati</taxon>
        <taxon>Actinomycetota</taxon>
        <taxon>Actinomycetes</taxon>
        <taxon>Streptosporangiales</taxon>
        <taxon>Streptosporangiaceae</taxon>
        <taxon>Microbispora</taxon>
    </lineage>
</organism>
<dbReference type="Proteomes" id="UP000674234">
    <property type="component" value="Unassembled WGS sequence"/>
</dbReference>
<sequence>MPDSLTLGALGAVALSEGIKFLYDEARELLKRWRERRDRDVVEVPGSAAEVLDAPLAAAEVADSVVAENSESLTSLRRELIEYAEEGRVPDPGDRGLLETVDALRRVLEVAYGQRITFRGEQREPTGTGIDVTVEADVVEGYLAGLRARGGLGPGTEVHSRMRVGRVSAGGEAVGVDLDGRSG</sequence>
<comment type="caution">
    <text evidence="1">The sequence shown here is derived from an EMBL/GenBank/DDBJ whole genome shotgun (WGS) entry which is preliminary data.</text>
</comment>
<proteinExistence type="predicted"/>
<accession>A0A940WH48</accession>
<dbReference type="RefSeq" id="WP_210156739.1">
    <property type="nucleotide sequence ID" value="NZ_JAFCNB010000008.1"/>
</dbReference>
<dbReference type="AlphaFoldDB" id="A0A940WH48"/>